<evidence type="ECO:0000313" key="2">
    <source>
        <dbReference type="WBParaSite" id="nRc.2.0.1.t31781-RA"/>
    </source>
</evidence>
<dbReference type="Proteomes" id="UP000887565">
    <property type="component" value="Unplaced"/>
</dbReference>
<sequence length="272" mass="30826">MTGQVIVEQFERVLQSNKEINLEDPEAVIRIVTVTAPSGSGNHNKQKYFVHHDSLNRGHGGCFITINNKDDNLCLARAVVVAIAMLNKHNPEYQWNTIRTKNPHPRSLQTRKAHELMVRAGLQNHKGPCGIQELNMIQDIIPEYRIKVFSKDAYCAMIFEGKNTDAEKVIHLYHHDDHFTVITSMAAFFMRDHQLFVQYLKLDQDAKAPATVKVQTIDSLESNGGEQKDTLNEVEAASLMNGTTLVTIYCWILIRLLLGCILDDVLYHTCIS</sequence>
<protein>
    <submittedName>
        <fullName evidence="2">OTU domain-containing protein</fullName>
    </submittedName>
</protein>
<proteinExistence type="predicted"/>
<reference evidence="2" key="1">
    <citation type="submission" date="2022-11" db="UniProtKB">
        <authorList>
            <consortium name="WormBaseParasite"/>
        </authorList>
    </citation>
    <scope>IDENTIFICATION</scope>
</reference>
<keyword evidence="1" id="KW-1185">Reference proteome</keyword>
<dbReference type="WBParaSite" id="nRc.2.0.1.t31781-RA">
    <property type="protein sequence ID" value="nRc.2.0.1.t31781-RA"/>
    <property type="gene ID" value="nRc.2.0.1.g31781"/>
</dbReference>
<name>A0A915JZ58_ROMCU</name>
<accession>A0A915JZ58</accession>
<evidence type="ECO:0000313" key="1">
    <source>
        <dbReference type="Proteomes" id="UP000887565"/>
    </source>
</evidence>
<dbReference type="AlphaFoldDB" id="A0A915JZ58"/>
<organism evidence="1 2">
    <name type="scientific">Romanomermis culicivorax</name>
    <name type="common">Nematode worm</name>
    <dbReference type="NCBI Taxonomy" id="13658"/>
    <lineage>
        <taxon>Eukaryota</taxon>
        <taxon>Metazoa</taxon>
        <taxon>Ecdysozoa</taxon>
        <taxon>Nematoda</taxon>
        <taxon>Enoplea</taxon>
        <taxon>Dorylaimia</taxon>
        <taxon>Mermithida</taxon>
        <taxon>Mermithoidea</taxon>
        <taxon>Mermithidae</taxon>
        <taxon>Romanomermis</taxon>
    </lineage>
</organism>